<dbReference type="InterPro" id="IPR036047">
    <property type="entry name" value="F-box-like_dom_sf"/>
</dbReference>
<dbReference type="OrthoDB" id="1720422at2759"/>
<evidence type="ECO:0000313" key="3">
    <source>
        <dbReference type="Proteomes" id="UP000191285"/>
    </source>
</evidence>
<reference evidence="3" key="1">
    <citation type="journal article" date="2017" name="Nat. Microbiol.">
        <title>Global analysis of biosynthetic gene clusters reveals vast potential of secondary metabolite production in Penicillium species.</title>
        <authorList>
            <person name="Nielsen J.C."/>
            <person name="Grijseels S."/>
            <person name="Prigent S."/>
            <person name="Ji B."/>
            <person name="Dainat J."/>
            <person name="Nielsen K.F."/>
            <person name="Frisvad J.C."/>
            <person name="Workman M."/>
            <person name="Nielsen J."/>
        </authorList>
    </citation>
    <scope>NUCLEOTIDE SEQUENCE [LARGE SCALE GENOMIC DNA]</scope>
    <source>
        <strain evidence="3">IBT 24891</strain>
    </source>
</reference>
<name>A0A1V6SJL8_9EURO</name>
<dbReference type="SUPFAM" id="SSF52047">
    <property type="entry name" value="RNI-like"/>
    <property type="match status" value="1"/>
</dbReference>
<evidence type="ECO:0000259" key="1">
    <source>
        <dbReference type="PROSITE" id="PS50181"/>
    </source>
</evidence>
<keyword evidence="3" id="KW-1185">Reference proteome</keyword>
<dbReference type="Proteomes" id="UP000191285">
    <property type="component" value="Unassembled WGS sequence"/>
</dbReference>
<comment type="caution">
    <text evidence="2">The sequence shown here is derived from an EMBL/GenBank/DDBJ whole genome shotgun (WGS) entry which is preliminary data.</text>
</comment>
<dbReference type="AlphaFoldDB" id="A0A1V6SJL8"/>
<dbReference type="InterPro" id="IPR032675">
    <property type="entry name" value="LRR_dom_sf"/>
</dbReference>
<feature type="domain" description="F-box" evidence="1">
    <location>
        <begin position="1"/>
        <end position="44"/>
    </location>
</feature>
<sequence length="617" mass="69201">MLNVLPVEILLAVADLVYPQALRSMSQVSRRLRSIYIPLLYEAIEFRAPSEWALNIMDIDTFCQLHPTSRDRCYLQHTRHLCISAPIVFARFNRCAYFNIFRLSTDGPISSSLGTSNEAKAHAQFLDDLSRQLRMVQLQLKQDRLHSLQWHLGTCIPPGFLDSGDYIRRYQSSLKRLSLITDGSCPHAGQCLGGLGGLLSLRSLEWDGIRQGAELEILRACISRNRSHLGTLSIGLITPIEAMDFYTDVLGVPLNKTEARGSIGSTAIQYPSLLKLALSKILLPQTALPSPMPGFTSLKSLTLRYCPNSLQFLSSFTSTQAPPHLVHFEFSYESFTTNEIDRDVRPLVTFLLLLNGLRHLYLKLSNFSNSFHVSRAISKHCPTLESFAYHERNLSAIDNEGLFKEIRDQTPAWLCCDSEVDLELLWNDSDYIPTPPPCLASKHDLPATSVYDNLPSINEQLPFVEAIFCPHYDSNFGFSWPGPDPLSFSTSAEDMLLYASTFLVVEQIQYLEIRLLKLNVAGWITEQFVYSISQAETGQQNFGLVRAQLFEIISRPGISPDPNVACRFQLVIYPQPKPPSRSITHEPALSCPSNLAPGTDALDPASFVQNIVLGFRK</sequence>
<protein>
    <recommendedName>
        <fullName evidence="1">F-box domain-containing protein</fullName>
    </recommendedName>
</protein>
<proteinExistence type="predicted"/>
<accession>A0A1V6SJL8</accession>
<dbReference type="PROSITE" id="PS50181">
    <property type="entry name" value="FBOX"/>
    <property type="match status" value="1"/>
</dbReference>
<dbReference type="Gene3D" id="3.80.10.10">
    <property type="entry name" value="Ribonuclease Inhibitor"/>
    <property type="match status" value="1"/>
</dbReference>
<evidence type="ECO:0000313" key="2">
    <source>
        <dbReference type="EMBL" id="OQE13950.1"/>
    </source>
</evidence>
<dbReference type="STRING" id="303698.A0A1V6SJL8"/>
<dbReference type="InterPro" id="IPR001810">
    <property type="entry name" value="F-box_dom"/>
</dbReference>
<dbReference type="SUPFAM" id="SSF81383">
    <property type="entry name" value="F-box domain"/>
    <property type="match status" value="1"/>
</dbReference>
<gene>
    <name evidence="2" type="ORF">PENSTE_c041G09153</name>
</gene>
<dbReference type="EMBL" id="MLKD01000041">
    <property type="protein sequence ID" value="OQE13950.1"/>
    <property type="molecule type" value="Genomic_DNA"/>
</dbReference>
<organism evidence="2 3">
    <name type="scientific">Penicillium steckii</name>
    <dbReference type="NCBI Taxonomy" id="303698"/>
    <lineage>
        <taxon>Eukaryota</taxon>
        <taxon>Fungi</taxon>
        <taxon>Dikarya</taxon>
        <taxon>Ascomycota</taxon>
        <taxon>Pezizomycotina</taxon>
        <taxon>Eurotiomycetes</taxon>
        <taxon>Eurotiomycetidae</taxon>
        <taxon>Eurotiales</taxon>
        <taxon>Aspergillaceae</taxon>
        <taxon>Penicillium</taxon>
    </lineage>
</organism>